<dbReference type="GO" id="GO:0004521">
    <property type="term" value="F:RNA endonuclease activity"/>
    <property type="evidence" value="ECO:0007669"/>
    <property type="project" value="UniProtKB-UniRule"/>
</dbReference>
<dbReference type="NCBIfam" id="TIGR00277">
    <property type="entry name" value="HDIG"/>
    <property type="match status" value="1"/>
</dbReference>
<keyword evidence="7" id="KW-0175">Coiled coil</keyword>
<organism evidence="9 10">
    <name type="scientific">Candidatus Borkfalkia ceftriaxoniphila</name>
    <dbReference type="NCBI Taxonomy" id="2508949"/>
    <lineage>
        <taxon>Bacteria</taxon>
        <taxon>Bacillati</taxon>
        <taxon>Bacillota</taxon>
        <taxon>Clostridia</taxon>
        <taxon>Christensenellales</taxon>
        <taxon>Christensenellaceae</taxon>
        <taxon>Candidatus Borkfalkia</taxon>
    </lineage>
</organism>
<dbReference type="SUPFAM" id="SSF54791">
    <property type="entry name" value="Eukaryotic type KH-domain (KH-domain type I)"/>
    <property type="match status" value="1"/>
</dbReference>
<dbReference type="InterPro" id="IPR006674">
    <property type="entry name" value="HD_domain"/>
</dbReference>
<reference evidence="9 10" key="1">
    <citation type="journal article" date="2019" name="Gut">
        <title>Antibiotics-induced monodominance of a novel gut bacterial order.</title>
        <authorList>
            <person name="Hildebrand F."/>
            <person name="Moitinho-Silva L."/>
            <person name="Blasche S."/>
            <person name="Jahn M.T."/>
            <person name="Gossmann T.I."/>
            <person name="Heuerta-Cepas J."/>
            <person name="Hercog R."/>
            <person name="Luetge M."/>
            <person name="Bahram M."/>
            <person name="Pryszlak A."/>
            <person name="Alves R.J."/>
            <person name="Waszak S.M."/>
            <person name="Zhu A."/>
            <person name="Ye L."/>
            <person name="Costea P.I."/>
            <person name="Aalvink S."/>
            <person name="Belzer C."/>
            <person name="Forslund S.K."/>
            <person name="Sunagawa S."/>
            <person name="Hentschel U."/>
            <person name="Merten C."/>
            <person name="Patil K.R."/>
            <person name="Benes V."/>
            <person name="Bork P."/>
        </authorList>
    </citation>
    <scope>NUCLEOTIDE SEQUENCE [LARGE SCALE GENOMIC DNA]</scope>
    <source>
        <strain evidence="9 10">HDS1380</strain>
    </source>
</reference>
<feature type="coiled-coil region" evidence="7">
    <location>
        <begin position="54"/>
        <end position="178"/>
    </location>
</feature>
<dbReference type="PANTHER" id="PTHR12826">
    <property type="entry name" value="RIBONUCLEASE Y"/>
    <property type="match status" value="1"/>
</dbReference>
<dbReference type="InterPro" id="IPR004088">
    <property type="entry name" value="KH_dom_type_1"/>
</dbReference>
<dbReference type="PROSITE" id="PS51831">
    <property type="entry name" value="HD"/>
    <property type="match status" value="1"/>
</dbReference>
<keyword evidence="3 5" id="KW-0378">Hydrolase</keyword>
<name>A0A4Q2KAC0_9FIRM</name>
<dbReference type="AlphaFoldDB" id="A0A4Q2KAC0"/>
<dbReference type="FunFam" id="1.10.3210.10:FF:000022">
    <property type="entry name" value="Ribonuclease Y"/>
    <property type="match status" value="1"/>
</dbReference>
<accession>A0A4Q2KAC0</accession>
<feature type="domain" description="HD" evidence="8">
    <location>
        <begin position="353"/>
        <end position="446"/>
    </location>
</feature>
<sequence length="537" mass="60288">MVTKTISSLFLAGTVEITVIAVLAVAVVAVGVLCFFLGRRMYKNATDKKLGEVNQRISKMLEDAEGECKALKKEAILEAKEQDLKLRNEFERDTKEKKNELQKLEQRLIQKEDNLDKKEDALQKKNDALEQQQKNLVRQEGEVKKMQEKINHQHDLMIQELEKVAQLTKDEAKRLLTENIMDETRHDVALQVRNIEQQAKDEADTNAKKIISLAIQKCASDHASEITVSVVPLPNDDMKARIIGREGRNIRALENATGIELIIDDTPEVVILSGFDPVRREVARISLEKLIGDGRIHPARIEETVEKVKKEMDQQIKENGESAMFEVGIFGLHPEIIKLLGRLKYRTSYGQNVYKHSIEVAQLAGMMAAELGLDVNLAKRAGLLHDIGKAVDHEQEGTHIQIGADIAKKYKESNNVINAIQAHHGDVEPKTIEAVLVQAADAISGARPGARRETSTNYVKRLEQLEGIASGFKGVDKCYAIQAGREVRVIVKPEQIDDAQTLFLAKDIAKKIEQELEYPGQIKVNVIREFRSVEFAK</sequence>
<gene>
    <name evidence="5 9" type="primary">rny</name>
    <name evidence="9" type="ORF">ESZ91_08990</name>
</gene>
<dbReference type="EMBL" id="SDOZ01000003">
    <property type="protein sequence ID" value="RXZ58185.1"/>
    <property type="molecule type" value="Genomic_DNA"/>
</dbReference>
<dbReference type="InterPro" id="IPR017705">
    <property type="entry name" value="Ribonuclease_Y"/>
</dbReference>
<keyword evidence="1 5" id="KW-0540">Nuclease</keyword>
<evidence type="ECO:0000256" key="5">
    <source>
        <dbReference type="HAMAP-Rule" id="MF_00335"/>
    </source>
</evidence>
<keyword evidence="10" id="KW-1185">Reference proteome</keyword>
<evidence type="ECO:0000256" key="6">
    <source>
        <dbReference type="NCBIfam" id="TIGR03319"/>
    </source>
</evidence>
<proteinExistence type="inferred from homology"/>
<comment type="subcellular location">
    <subcellularLocation>
        <location evidence="5">Cell membrane</location>
        <topology evidence="5">Single-pass membrane protein</topology>
    </subcellularLocation>
</comment>
<feature type="transmembrane region" description="Helical" evidence="5">
    <location>
        <begin position="17"/>
        <end position="38"/>
    </location>
</feature>
<dbReference type="Gene3D" id="3.30.1370.10">
    <property type="entry name" value="K Homology domain, type 1"/>
    <property type="match status" value="1"/>
</dbReference>
<comment type="similarity">
    <text evidence="5">Belongs to the RNase Y family.</text>
</comment>
<dbReference type="InterPro" id="IPR003607">
    <property type="entry name" value="HD/PDEase_dom"/>
</dbReference>
<keyword evidence="2 5" id="KW-0255">Endonuclease</keyword>
<evidence type="ECO:0000259" key="8">
    <source>
        <dbReference type="PROSITE" id="PS51831"/>
    </source>
</evidence>
<evidence type="ECO:0000256" key="2">
    <source>
        <dbReference type="ARBA" id="ARBA00022759"/>
    </source>
</evidence>
<evidence type="ECO:0000256" key="1">
    <source>
        <dbReference type="ARBA" id="ARBA00022722"/>
    </source>
</evidence>
<comment type="caution">
    <text evidence="9">The sequence shown here is derived from an EMBL/GenBank/DDBJ whole genome shotgun (WGS) entry which is preliminary data.</text>
</comment>
<evidence type="ECO:0000256" key="4">
    <source>
        <dbReference type="ARBA" id="ARBA00022884"/>
    </source>
</evidence>
<dbReference type="HAMAP" id="MF_00335">
    <property type="entry name" value="RNase_Y"/>
    <property type="match status" value="1"/>
</dbReference>
<comment type="function">
    <text evidence="5">Endoribonuclease that initiates mRNA decay.</text>
</comment>
<dbReference type="CDD" id="cd22431">
    <property type="entry name" value="KH-I_RNaseY"/>
    <property type="match status" value="1"/>
</dbReference>
<protein>
    <recommendedName>
        <fullName evidence="5 6">Ribonuclease Y</fullName>
        <shortName evidence="5">RNase Y</shortName>
        <ecNumber evidence="5 6">3.1.-.-</ecNumber>
    </recommendedName>
</protein>
<dbReference type="GO" id="GO:0016787">
    <property type="term" value="F:hydrolase activity"/>
    <property type="evidence" value="ECO:0007669"/>
    <property type="project" value="UniProtKB-KW"/>
</dbReference>
<dbReference type="InterPro" id="IPR006675">
    <property type="entry name" value="HDIG_dom"/>
</dbReference>
<dbReference type="InterPro" id="IPR004087">
    <property type="entry name" value="KH_dom"/>
</dbReference>
<dbReference type="Proteomes" id="UP000291269">
    <property type="component" value="Unassembled WGS sequence"/>
</dbReference>
<dbReference type="EC" id="3.1.-.-" evidence="5 6"/>
<dbReference type="GO" id="GO:0005886">
    <property type="term" value="C:plasma membrane"/>
    <property type="evidence" value="ECO:0007669"/>
    <property type="project" value="UniProtKB-SubCell"/>
</dbReference>
<keyword evidence="5" id="KW-1133">Transmembrane helix</keyword>
<evidence type="ECO:0000313" key="9">
    <source>
        <dbReference type="EMBL" id="RXZ58185.1"/>
    </source>
</evidence>
<dbReference type="PROSITE" id="PS50084">
    <property type="entry name" value="KH_TYPE_1"/>
    <property type="match status" value="1"/>
</dbReference>
<dbReference type="CDD" id="cd00077">
    <property type="entry name" value="HDc"/>
    <property type="match status" value="1"/>
</dbReference>
<keyword evidence="4 5" id="KW-0694">RNA-binding</keyword>
<dbReference type="Pfam" id="PF12072">
    <property type="entry name" value="RNase_Y_N"/>
    <property type="match status" value="1"/>
</dbReference>
<dbReference type="GO" id="GO:0003723">
    <property type="term" value="F:RNA binding"/>
    <property type="evidence" value="ECO:0007669"/>
    <property type="project" value="UniProtKB-UniRule"/>
</dbReference>
<dbReference type="Gene3D" id="1.10.3210.10">
    <property type="entry name" value="Hypothetical protein af1432"/>
    <property type="match status" value="1"/>
</dbReference>
<dbReference type="RefSeq" id="WP_129226437.1">
    <property type="nucleotide sequence ID" value="NZ_SDOZ01000003.1"/>
</dbReference>
<dbReference type="GO" id="GO:0006402">
    <property type="term" value="P:mRNA catabolic process"/>
    <property type="evidence" value="ECO:0007669"/>
    <property type="project" value="UniProtKB-UniRule"/>
</dbReference>
<dbReference type="NCBIfam" id="TIGR03319">
    <property type="entry name" value="RNase_Y"/>
    <property type="match status" value="1"/>
</dbReference>
<dbReference type="SMART" id="SM00322">
    <property type="entry name" value="KH"/>
    <property type="match status" value="1"/>
</dbReference>
<keyword evidence="5" id="KW-1003">Cell membrane</keyword>
<keyword evidence="5" id="KW-0472">Membrane</keyword>
<dbReference type="InterPro" id="IPR036612">
    <property type="entry name" value="KH_dom_type_1_sf"/>
</dbReference>
<keyword evidence="5" id="KW-0812">Transmembrane</keyword>
<dbReference type="PANTHER" id="PTHR12826:SF15">
    <property type="entry name" value="RIBONUCLEASE Y"/>
    <property type="match status" value="1"/>
</dbReference>
<dbReference type="OrthoDB" id="9803205at2"/>
<evidence type="ECO:0000256" key="3">
    <source>
        <dbReference type="ARBA" id="ARBA00022801"/>
    </source>
</evidence>
<dbReference type="Pfam" id="PF00013">
    <property type="entry name" value="KH_1"/>
    <property type="match status" value="1"/>
</dbReference>
<dbReference type="SMART" id="SM00471">
    <property type="entry name" value="HDc"/>
    <property type="match status" value="1"/>
</dbReference>
<evidence type="ECO:0000256" key="7">
    <source>
        <dbReference type="SAM" id="Coils"/>
    </source>
</evidence>
<dbReference type="InterPro" id="IPR022711">
    <property type="entry name" value="RNase_Y_N"/>
</dbReference>
<evidence type="ECO:0000313" key="10">
    <source>
        <dbReference type="Proteomes" id="UP000291269"/>
    </source>
</evidence>
<dbReference type="Pfam" id="PF01966">
    <property type="entry name" value="HD"/>
    <property type="match status" value="1"/>
</dbReference>
<dbReference type="SUPFAM" id="SSF109604">
    <property type="entry name" value="HD-domain/PDEase-like"/>
    <property type="match status" value="1"/>
</dbReference>